<dbReference type="InterPro" id="IPR006258">
    <property type="entry name" value="Lipoamide_DH"/>
</dbReference>
<feature type="binding site" evidence="14">
    <location>
        <begin position="188"/>
        <end position="195"/>
    </location>
    <ligand>
        <name>NAD(+)</name>
        <dbReference type="ChEBI" id="CHEBI:57540"/>
    </ligand>
</feature>
<dbReference type="InterPro" id="IPR023753">
    <property type="entry name" value="FAD/NAD-binding_dom"/>
</dbReference>
<keyword evidence="6 16" id="KW-0285">Flavoprotein</keyword>
<evidence type="ECO:0000256" key="7">
    <source>
        <dbReference type="ARBA" id="ARBA00022827"/>
    </source>
</evidence>
<keyword evidence="11 16" id="KW-0676">Redox-active center</keyword>
<evidence type="ECO:0000256" key="16">
    <source>
        <dbReference type="RuleBase" id="RU003692"/>
    </source>
</evidence>
<dbReference type="NCBIfam" id="TIGR01350">
    <property type="entry name" value="lipoamide_DH"/>
    <property type="match status" value="1"/>
</dbReference>
<comment type="catalytic activity">
    <reaction evidence="12 16">
        <text>N(6)-[(R)-dihydrolipoyl]-L-lysyl-[protein] + NAD(+) = N(6)-[(R)-lipoyl]-L-lysyl-[protein] + NADH + H(+)</text>
        <dbReference type="Rhea" id="RHEA:15045"/>
        <dbReference type="Rhea" id="RHEA-COMP:10474"/>
        <dbReference type="Rhea" id="RHEA-COMP:10475"/>
        <dbReference type="ChEBI" id="CHEBI:15378"/>
        <dbReference type="ChEBI" id="CHEBI:57540"/>
        <dbReference type="ChEBI" id="CHEBI:57945"/>
        <dbReference type="ChEBI" id="CHEBI:83099"/>
        <dbReference type="ChEBI" id="CHEBI:83100"/>
        <dbReference type="EC" id="1.8.1.4"/>
    </reaction>
</comment>
<sequence length="482" mass="51327">MSNEYDVVVIGSGPAGYVAAIRCAQLGFKTACIEKWLTKDDKTVFGGTCLNVGCIPSKALLDSSHKFMDAQNHFEVHGISVGKVAIDVPAMIARKDKVVDQLTSGIKGLFTANKVDGIAGTGKVTGPNKVVVTDKDGKQQELAAKHIIIAAGSVPIDIPPTPIDHETIVDSTGALEFQEVPKRLGVIGAGVIGLELGSVWARLGAKVTVLEALDDFLPMVDRQIAKESMKILSKQDLDIKMGSRVTGSKLSKGAKKSVTVEYSDKDGEQTEVFDKLIVAVGRRPFTDSLLDESVGVELDDRGFVKVNDQCATNIPSIYAVGDVVRGPMLAHKGMEEGVMVAERLADKKTQVNYDLVPSVIYTHPEIAWVGKSEEELKAEGVEINIGVFPFVASGRALAANDADGMVKLIADAKTDRILGCHIIGASAADLLQQIVIAMEFSASAEDIGLTMFSHPALSEAVHEAALAANGHAIHIGNRKRRK</sequence>
<feature type="binding site" evidence="14">
    <location>
        <position position="322"/>
    </location>
    <ligand>
        <name>FAD</name>
        <dbReference type="ChEBI" id="CHEBI:57692"/>
    </ligand>
</feature>
<dbReference type="PRINTS" id="PR00368">
    <property type="entry name" value="FADPNR"/>
</dbReference>
<keyword evidence="14" id="KW-0547">Nucleotide-binding</keyword>
<feature type="binding site" evidence="14">
    <location>
        <position position="211"/>
    </location>
    <ligand>
        <name>NAD(+)</name>
        <dbReference type="ChEBI" id="CHEBI:57540"/>
    </ligand>
</feature>
<dbReference type="GO" id="GO:0006103">
    <property type="term" value="P:2-oxoglutarate metabolic process"/>
    <property type="evidence" value="ECO:0007669"/>
    <property type="project" value="TreeGrafter"/>
</dbReference>
<evidence type="ECO:0000256" key="5">
    <source>
        <dbReference type="ARBA" id="ARBA00022490"/>
    </source>
</evidence>
<evidence type="ECO:0000256" key="3">
    <source>
        <dbReference type="ARBA" id="ARBA00012608"/>
    </source>
</evidence>
<dbReference type="Pfam" id="PF07992">
    <property type="entry name" value="Pyr_redox_2"/>
    <property type="match status" value="1"/>
</dbReference>
<organism evidence="19 20">
    <name type="scientific">SAR86 cluster bacterium</name>
    <dbReference type="NCBI Taxonomy" id="2030880"/>
    <lineage>
        <taxon>Bacteria</taxon>
        <taxon>Pseudomonadati</taxon>
        <taxon>Pseudomonadota</taxon>
        <taxon>Gammaproteobacteria</taxon>
        <taxon>SAR86 cluster</taxon>
    </lineage>
</organism>
<comment type="subcellular location">
    <subcellularLocation>
        <location evidence="1">Cytoplasm</location>
    </subcellularLocation>
</comment>
<evidence type="ECO:0000313" key="19">
    <source>
        <dbReference type="EMBL" id="PCI76488.1"/>
    </source>
</evidence>
<dbReference type="SUPFAM" id="SSF55424">
    <property type="entry name" value="FAD/NAD-linked reductases, dimerisation (C-terminal) domain"/>
    <property type="match status" value="1"/>
</dbReference>
<feature type="domain" description="FAD/NAD(P)-binding" evidence="18">
    <location>
        <begin position="5"/>
        <end position="337"/>
    </location>
</feature>
<evidence type="ECO:0000256" key="6">
    <source>
        <dbReference type="ARBA" id="ARBA00022630"/>
    </source>
</evidence>
<keyword evidence="8 16" id="KW-0560">Oxidoreductase</keyword>
<dbReference type="Pfam" id="PF02852">
    <property type="entry name" value="Pyr_redox_dim"/>
    <property type="match status" value="1"/>
</dbReference>
<dbReference type="FunFam" id="3.50.50.60:FF:000001">
    <property type="entry name" value="Dihydrolipoyl dehydrogenase, mitochondrial"/>
    <property type="match status" value="1"/>
</dbReference>
<evidence type="ECO:0000256" key="14">
    <source>
        <dbReference type="PIRSR" id="PIRSR000350-3"/>
    </source>
</evidence>
<keyword evidence="7 14" id="KW-0274">FAD</keyword>
<keyword evidence="5" id="KW-0963">Cytoplasm</keyword>
<dbReference type="InterPro" id="IPR036188">
    <property type="entry name" value="FAD/NAD-bd_sf"/>
</dbReference>
<dbReference type="AlphaFoldDB" id="A0A2A4X1H6"/>
<feature type="binding site" evidence="14">
    <location>
        <begin position="328"/>
        <end position="331"/>
    </location>
    <ligand>
        <name>FAD</name>
        <dbReference type="ChEBI" id="CHEBI:57692"/>
    </ligand>
</feature>
<name>A0A2A4X1H6_9GAMM</name>
<feature type="binding site" evidence="14">
    <location>
        <position position="58"/>
    </location>
    <ligand>
        <name>FAD</name>
        <dbReference type="ChEBI" id="CHEBI:57692"/>
    </ligand>
</feature>
<dbReference type="SUPFAM" id="SSF51905">
    <property type="entry name" value="FAD/NAD(P)-binding domain"/>
    <property type="match status" value="1"/>
</dbReference>
<evidence type="ECO:0000256" key="4">
    <source>
        <dbReference type="ARBA" id="ARBA00016961"/>
    </source>
</evidence>
<evidence type="ECO:0000256" key="1">
    <source>
        <dbReference type="ARBA" id="ARBA00004496"/>
    </source>
</evidence>
<dbReference type="PRINTS" id="PR00411">
    <property type="entry name" value="PNDRDTASEI"/>
</dbReference>
<feature type="active site" description="Proton acceptor" evidence="13">
    <location>
        <position position="454"/>
    </location>
</feature>
<accession>A0A2A4X1H6</accession>
<dbReference type="GO" id="GO:0004148">
    <property type="term" value="F:dihydrolipoyl dehydrogenase (NADH) activity"/>
    <property type="evidence" value="ECO:0007669"/>
    <property type="project" value="UniProtKB-EC"/>
</dbReference>
<comment type="cofactor">
    <cofactor evidence="14 16">
        <name>FAD</name>
        <dbReference type="ChEBI" id="CHEBI:57692"/>
    </cofactor>
    <text evidence="14 16">Binds 1 FAD per subunit.</text>
</comment>
<dbReference type="Proteomes" id="UP000218767">
    <property type="component" value="Unassembled WGS sequence"/>
</dbReference>
<dbReference type="Gene3D" id="3.50.50.60">
    <property type="entry name" value="FAD/NAD(P)-binding domain"/>
    <property type="match status" value="2"/>
</dbReference>
<dbReference type="InterPro" id="IPR016156">
    <property type="entry name" value="FAD/NAD-linked_Rdtase_dimer_sf"/>
</dbReference>
<evidence type="ECO:0000256" key="15">
    <source>
        <dbReference type="PIRSR" id="PIRSR000350-4"/>
    </source>
</evidence>
<dbReference type="EMBL" id="NVUL01000056">
    <property type="protein sequence ID" value="PCI76488.1"/>
    <property type="molecule type" value="Genomic_DNA"/>
</dbReference>
<gene>
    <name evidence="19" type="primary">lpdA</name>
    <name evidence="19" type="ORF">COB20_10390</name>
</gene>
<evidence type="ECO:0000256" key="9">
    <source>
        <dbReference type="ARBA" id="ARBA00023027"/>
    </source>
</evidence>
<dbReference type="PIRSF" id="PIRSF000350">
    <property type="entry name" value="Mercury_reductase_MerA"/>
    <property type="match status" value="1"/>
</dbReference>
<feature type="binding site" evidence="14">
    <location>
        <position position="281"/>
    </location>
    <ligand>
        <name>NAD(+)</name>
        <dbReference type="ChEBI" id="CHEBI:57540"/>
    </ligand>
</feature>
<evidence type="ECO:0000256" key="13">
    <source>
        <dbReference type="PIRSR" id="PIRSR000350-2"/>
    </source>
</evidence>
<evidence type="ECO:0000259" key="17">
    <source>
        <dbReference type="Pfam" id="PF02852"/>
    </source>
</evidence>
<dbReference type="PANTHER" id="PTHR22912:SF224">
    <property type="entry name" value="DIHYDROLIPOYL DEHYDROGENASE"/>
    <property type="match status" value="1"/>
</dbReference>
<protein>
    <recommendedName>
        <fullName evidence="4 16">Dihydrolipoyl dehydrogenase</fullName>
        <ecNumber evidence="3 16">1.8.1.4</ecNumber>
    </recommendedName>
</protein>
<comment type="caution">
    <text evidence="19">The sequence shown here is derived from an EMBL/GenBank/DDBJ whole genome shotgun (WGS) entry which is preliminary data.</text>
</comment>
<evidence type="ECO:0000256" key="12">
    <source>
        <dbReference type="ARBA" id="ARBA00049187"/>
    </source>
</evidence>
<evidence type="ECO:0000256" key="10">
    <source>
        <dbReference type="ARBA" id="ARBA00023157"/>
    </source>
</evidence>
<evidence type="ECO:0000256" key="11">
    <source>
        <dbReference type="ARBA" id="ARBA00023284"/>
    </source>
</evidence>
<dbReference type="InterPro" id="IPR001100">
    <property type="entry name" value="Pyr_nuc-diS_OxRdtase"/>
</dbReference>
<dbReference type="InterPro" id="IPR050151">
    <property type="entry name" value="Class-I_Pyr_Nuc-Dis_Oxidored"/>
</dbReference>
<evidence type="ECO:0000256" key="8">
    <source>
        <dbReference type="ARBA" id="ARBA00023002"/>
    </source>
</evidence>
<dbReference type="InterPro" id="IPR012999">
    <property type="entry name" value="Pyr_OxRdtase_I_AS"/>
</dbReference>
<proteinExistence type="inferred from homology"/>
<dbReference type="PANTHER" id="PTHR22912">
    <property type="entry name" value="DISULFIDE OXIDOREDUCTASE"/>
    <property type="match status" value="1"/>
</dbReference>
<keyword evidence="10" id="KW-1015">Disulfide bond</keyword>
<feature type="binding site" evidence="14">
    <location>
        <position position="122"/>
    </location>
    <ligand>
        <name>FAD</name>
        <dbReference type="ChEBI" id="CHEBI:57692"/>
    </ligand>
</feature>
<comment type="similarity">
    <text evidence="2 16">Belongs to the class-I pyridine nucleotide-disulfide oxidoreductase family.</text>
</comment>
<dbReference type="EC" id="1.8.1.4" evidence="3 16"/>
<dbReference type="GO" id="GO:0050660">
    <property type="term" value="F:flavin adenine dinucleotide binding"/>
    <property type="evidence" value="ECO:0007669"/>
    <property type="project" value="InterPro"/>
</dbReference>
<evidence type="ECO:0000313" key="20">
    <source>
        <dbReference type="Proteomes" id="UP000218767"/>
    </source>
</evidence>
<feature type="disulfide bond" description="Redox-active" evidence="15">
    <location>
        <begin position="49"/>
        <end position="54"/>
    </location>
</feature>
<evidence type="ECO:0000259" key="18">
    <source>
        <dbReference type="Pfam" id="PF07992"/>
    </source>
</evidence>
<evidence type="ECO:0000256" key="2">
    <source>
        <dbReference type="ARBA" id="ARBA00007532"/>
    </source>
</evidence>
<feature type="domain" description="Pyridine nucleotide-disulphide oxidoreductase dimerisation" evidence="17">
    <location>
        <begin position="356"/>
        <end position="465"/>
    </location>
</feature>
<dbReference type="FunFam" id="3.30.390.30:FF:000001">
    <property type="entry name" value="Dihydrolipoyl dehydrogenase"/>
    <property type="match status" value="1"/>
</dbReference>
<dbReference type="PROSITE" id="PS00076">
    <property type="entry name" value="PYRIDINE_REDOX_1"/>
    <property type="match status" value="1"/>
</dbReference>
<dbReference type="Gene3D" id="3.30.390.30">
    <property type="match status" value="1"/>
</dbReference>
<dbReference type="GO" id="GO:0005737">
    <property type="term" value="C:cytoplasm"/>
    <property type="evidence" value="ECO:0007669"/>
    <property type="project" value="UniProtKB-SubCell"/>
</dbReference>
<dbReference type="InterPro" id="IPR004099">
    <property type="entry name" value="Pyr_nucl-diS_OxRdtase_dimer"/>
</dbReference>
<keyword evidence="9 14" id="KW-0520">NAD</keyword>
<reference evidence="20" key="1">
    <citation type="submission" date="2017-08" db="EMBL/GenBank/DDBJ databases">
        <title>A dynamic microbial community with high functional redundancy inhabits the cold, oxic subseafloor aquifer.</title>
        <authorList>
            <person name="Tully B.J."/>
            <person name="Wheat C.G."/>
            <person name="Glazer B.T."/>
            <person name="Huber J.A."/>
        </authorList>
    </citation>
    <scope>NUCLEOTIDE SEQUENCE [LARGE SCALE GENOMIC DNA]</scope>
</reference>
<comment type="miscellaneous">
    <text evidence="16">The active site is a redox-active disulfide bond.</text>
</comment>